<dbReference type="InterPro" id="IPR050227">
    <property type="entry name" value="Rab"/>
</dbReference>
<dbReference type="EMBL" id="ASPP01026731">
    <property type="protein sequence ID" value="ETO06848.1"/>
    <property type="molecule type" value="Genomic_DNA"/>
</dbReference>
<dbReference type="GO" id="GO:0003924">
    <property type="term" value="F:GTPase activity"/>
    <property type="evidence" value="ECO:0007669"/>
    <property type="project" value="InterPro"/>
</dbReference>
<feature type="non-terminal residue" evidence="3">
    <location>
        <position position="1"/>
    </location>
</feature>
<comment type="caution">
    <text evidence="3">The sequence shown here is derived from an EMBL/GenBank/DDBJ whole genome shotgun (WGS) entry which is preliminary data.</text>
</comment>
<accession>X6LY59</accession>
<reference evidence="3 4" key="1">
    <citation type="journal article" date="2013" name="Curr. Biol.">
        <title>The Genome of the Foraminiferan Reticulomyxa filosa.</title>
        <authorList>
            <person name="Glockner G."/>
            <person name="Hulsmann N."/>
            <person name="Schleicher M."/>
            <person name="Noegel A.A."/>
            <person name="Eichinger L."/>
            <person name="Gallinger C."/>
            <person name="Pawlowski J."/>
            <person name="Sierra R."/>
            <person name="Euteneuer U."/>
            <person name="Pillet L."/>
            <person name="Moustafa A."/>
            <person name="Platzer M."/>
            <person name="Groth M."/>
            <person name="Szafranski K."/>
            <person name="Schliwa M."/>
        </authorList>
    </citation>
    <scope>NUCLEOTIDE SEQUENCE [LARGE SCALE GENOMIC DNA]</scope>
</reference>
<keyword evidence="2" id="KW-0342">GTP-binding</keyword>
<dbReference type="AlphaFoldDB" id="X6LY59"/>
<dbReference type="InterPro" id="IPR001806">
    <property type="entry name" value="Small_GTPase"/>
</dbReference>
<dbReference type="OrthoDB" id="9989112at2759"/>
<keyword evidence="1" id="KW-0547">Nucleotide-binding</keyword>
<dbReference type="InterPro" id="IPR027417">
    <property type="entry name" value="P-loop_NTPase"/>
</dbReference>
<dbReference type="PROSITE" id="PS51419">
    <property type="entry name" value="RAB"/>
    <property type="match status" value="1"/>
</dbReference>
<dbReference type="FunFam" id="3.40.50.300:FF:001447">
    <property type="entry name" value="Ras-related protein Rab-1B"/>
    <property type="match status" value="1"/>
</dbReference>
<dbReference type="GO" id="GO:0005525">
    <property type="term" value="F:GTP binding"/>
    <property type="evidence" value="ECO:0007669"/>
    <property type="project" value="UniProtKB-KW"/>
</dbReference>
<organism evidence="3 4">
    <name type="scientific">Reticulomyxa filosa</name>
    <dbReference type="NCBI Taxonomy" id="46433"/>
    <lineage>
        <taxon>Eukaryota</taxon>
        <taxon>Sar</taxon>
        <taxon>Rhizaria</taxon>
        <taxon>Retaria</taxon>
        <taxon>Foraminifera</taxon>
        <taxon>Monothalamids</taxon>
        <taxon>Reticulomyxidae</taxon>
        <taxon>Reticulomyxa</taxon>
    </lineage>
</organism>
<protein>
    <submittedName>
        <fullName evidence="3">Rab-type small G protein</fullName>
    </submittedName>
</protein>
<dbReference type="SMART" id="SM00175">
    <property type="entry name" value="RAB"/>
    <property type="match status" value="1"/>
</dbReference>
<gene>
    <name evidence="3" type="ORF">RFI_30546</name>
</gene>
<dbReference type="Proteomes" id="UP000023152">
    <property type="component" value="Unassembled WGS sequence"/>
</dbReference>
<dbReference type="PRINTS" id="PR00449">
    <property type="entry name" value="RASTRNSFRMNG"/>
</dbReference>
<dbReference type="PROSITE" id="PS51421">
    <property type="entry name" value="RAS"/>
    <property type="match status" value="1"/>
</dbReference>
<proteinExistence type="predicted"/>
<dbReference type="SUPFAM" id="SSF52540">
    <property type="entry name" value="P-loop containing nucleoside triphosphate hydrolases"/>
    <property type="match status" value="1"/>
</dbReference>
<dbReference type="Gene3D" id="3.40.50.300">
    <property type="entry name" value="P-loop containing nucleotide triphosphate hydrolases"/>
    <property type="match status" value="1"/>
</dbReference>
<evidence type="ECO:0000313" key="4">
    <source>
        <dbReference type="Proteomes" id="UP000023152"/>
    </source>
</evidence>
<evidence type="ECO:0000313" key="3">
    <source>
        <dbReference type="EMBL" id="ETO06848.1"/>
    </source>
</evidence>
<evidence type="ECO:0000256" key="2">
    <source>
        <dbReference type="ARBA" id="ARBA00023134"/>
    </source>
</evidence>
<dbReference type="Pfam" id="PF00071">
    <property type="entry name" value="Ras"/>
    <property type="match status" value="1"/>
</dbReference>
<evidence type="ECO:0000256" key="1">
    <source>
        <dbReference type="ARBA" id="ARBA00022741"/>
    </source>
</evidence>
<dbReference type="PANTHER" id="PTHR47977">
    <property type="entry name" value="RAS-RELATED PROTEIN RAB"/>
    <property type="match status" value="1"/>
</dbReference>
<name>X6LY59_RETFI</name>
<sequence length="148" mass="16373">ESFEHVDDWLNEVNRHASDATLKLLIGNKADLNEEKRVSSTEAQSYANKLGISFLETSAKNAANVDSAFLTMAKQLIVARFFFLCNANIYYCPPFFLSLKINCYLCGIRLCMGKCFEKSNRESSGAVKTANQGISVAPGKNPQTKNCC</sequence>
<keyword evidence="4" id="KW-1185">Reference proteome</keyword>